<protein>
    <submittedName>
        <fullName evidence="1">Uncharacterized protein</fullName>
    </submittedName>
</protein>
<evidence type="ECO:0000313" key="1">
    <source>
        <dbReference type="EMBL" id="KIK93202.1"/>
    </source>
</evidence>
<keyword evidence="2" id="KW-1185">Reference proteome</keyword>
<accession>A0A0D0D8A4</accession>
<reference evidence="1 2" key="1">
    <citation type="submission" date="2014-04" db="EMBL/GenBank/DDBJ databases">
        <authorList>
            <consortium name="DOE Joint Genome Institute"/>
            <person name="Kuo A."/>
            <person name="Kohler A."/>
            <person name="Jargeat P."/>
            <person name="Nagy L.G."/>
            <person name="Floudas D."/>
            <person name="Copeland A."/>
            <person name="Barry K.W."/>
            <person name="Cichocki N."/>
            <person name="Veneault-Fourrey C."/>
            <person name="LaButti K."/>
            <person name="Lindquist E.A."/>
            <person name="Lipzen A."/>
            <person name="Lundell T."/>
            <person name="Morin E."/>
            <person name="Murat C."/>
            <person name="Sun H."/>
            <person name="Tunlid A."/>
            <person name="Henrissat B."/>
            <person name="Grigoriev I.V."/>
            <person name="Hibbett D.S."/>
            <person name="Martin F."/>
            <person name="Nordberg H.P."/>
            <person name="Cantor M.N."/>
            <person name="Hua S.X."/>
        </authorList>
    </citation>
    <scope>NUCLEOTIDE SEQUENCE [LARGE SCALE GENOMIC DNA]</scope>
    <source>
        <strain evidence="1 2">Ve08.2h10</strain>
    </source>
</reference>
<dbReference type="HOGENOM" id="CLU_2638784_0_0_1"/>
<name>A0A0D0D8A4_9AGAM</name>
<dbReference type="InParanoid" id="A0A0D0D8A4"/>
<dbReference type="EMBL" id="KN825204">
    <property type="protein sequence ID" value="KIK93202.1"/>
    <property type="molecule type" value="Genomic_DNA"/>
</dbReference>
<gene>
    <name evidence="1" type="ORF">PAXRUDRAFT_829197</name>
</gene>
<organism evidence="1 2">
    <name type="scientific">Paxillus rubicundulus Ve08.2h10</name>
    <dbReference type="NCBI Taxonomy" id="930991"/>
    <lineage>
        <taxon>Eukaryota</taxon>
        <taxon>Fungi</taxon>
        <taxon>Dikarya</taxon>
        <taxon>Basidiomycota</taxon>
        <taxon>Agaricomycotina</taxon>
        <taxon>Agaricomycetes</taxon>
        <taxon>Agaricomycetidae</taxon>
        <taxon>Boletales</taxon>
        <taxon>Paxilineae</taxon>
        <taxon>Paxillaceae</taxon>
        <taxon>Paxillus</taxon>
    </lineage>
</organism>
<reference evidence="2" key="2">
    <citation type="submission" date="2015-01" db="EMBL/GenBank/DDBJ databases">
        <title>Evolutionary Origins and Diversification of the Mycorrhizal Mutualists.</title>
        <authorList>
            <consortium name="DOE Joint Genome Institute"/>
            <consortium name="Mycorrhizal Genomics Consortium"/>
            <person name="Kohler A."/>
            <person name="Kuo A."/>
            <person name="Nagy L.G."/>
            <person name="Floudas D."/>
            <person name="Copeland A."/>
            <person name="Barry K.W."/>
            <person name="Cichocki N."/>
            <person name="Veneault-Fourrey C."/>
            <person name="LaButti K."/>
            <person name="Lindquist E.A."/>
            <person name="Lipzen A."/>
            <person name="Lundell T."/>
            <person name="Morin E."/>
            <person name="Murat C."/>
            <person name="Riley R."/>
            <person name="Ohm R."/>
            <person name="Sun H."/>
            <person name="Tunlid A."/>
            <person name="Henrissat B."/>
            <person name="Grigoriev I.V."/>
            <person name="Hibbett D.S."/>
            <person name="Martin F."/>
        </authorList>
    </citation>
    <scope>NUCLEOTIDE SEQUENCE [LARGE SCALE GENOMIC DNA]</scope>
    <source>
        <strain evidence="2">Ve08.2h10</strain>
    </source>
</reference>
<dbReference type="Proteomes" id="UP000054538">
    <property type="component" value="Unassembled WGS sequence"/>
</dbReference>
<sequence>MAAPQRTHDHMPFGSRPPSRLEMIRWQPKKGIKRPTEDWCGGLCCGWLPFQRLVSCSTADLQGEPSDRRRQEMVSST</sequence>
<dbReference type="AlphaFoldDB" id="A0A0D0D8A4"/>
<evidence type="ECO:0000313" key="2">
    <source>
        <dbReference type="Proteomes" id="UP000054538"/>
    </source>
</evidence>
<proteinExistence type="predicted"/>